<protein>
    <submittedName>
        <fullName evidence="9">Carbohydrate ABC transporter membrane protein 1, CUT1 family</fullName>
    </submittedName>
</protein>
<dbReference type="SUPFAM" id="SSF161098">
    <property type="entry name" value="MetI-like"/>
    <property type="match status" value="1"/>
</dbReference>
<evidence type="ECO:0000256" key="1">
    <source>
        <dbReference type="ARBA" id="ARBA00004651"/>
    </source>
</evidence>
<name>A0A1H8EE92_9FIRM</name>
<keyword evidence="3" id="KW-1003">Cell membrane</keyword>
<keyword evidence="5 7" id="KW-1133">Transmembrane helix</keyword>
<evidence type="ECO:0000256" key="6">
    <source>
        <dbReference type="ARBA" id="ARBA00023136"/>
    </source>
</evidence>
<dbReference type="GO" id="GO:0005886">
    <property type="term" value="C:plasma membrane"/>
    <property type="evidence" value="ECO:0007669"/>
    <property type="project" value="UniProtKB-SubCell"/>
</dbReference>
<reference evidence="9 10" key="1">
    <citation type="submission" date="2016-10" db="EMBL/GenBank/DDBJ databases">
        <authorList>
            <person name="de Groot N.N."/>
        </authorList>
    </citation>
    <scope>NUCLEOTIDE SEQUENCE [LARGE SCALE GENOMIC DNA]</scope>
    <source>
        <strain evidence="9 10">CGMCC 1.5070</strain>
    </source>
</reference>
<evidence type="ECO:0000256" key="2">
    <source>
        <dbReference type="ARBA" id="ARBA00022448"/>
    </source>
</evidence>
<proteinExistence type="inferred from homology"/>
<dbReference type="EMBL" id="FOCG01000006">
    <property type="protein sequence ID" value="SEN17157.1"/>
    <property type="molecule type" value="Genomic_DNA"/>
</dbReference>
<dbReference type="PANTHER" id="PTHR43227:SF11">
    <property type="entry name" value="BLL4140 PROTEIN"/>
    <property type="match status" value="1"/>
</dbReference>
<evidence type="ECO:0000256" key="4">
    <source>
        <dbReference type="ARBA" id="ARBA00022692"/>
    </source>
</evidence>
<dbReference type="Proteomes" id="UP000199158">
    <property type="component" value="Unassembled WGS sequence"/>
</dbReference>
<dbReference type="GO" id="GO:0055085">
    <property type="term" value="P:transmembrane transport"/>
    <property type="evidence" value="ECO:0007669"/>
    <property type="project" value="InterPro"/>
</dbReference>
<gene>
    <name evidence="9" type="ORF">SAMN05216180_2974</name>
</gene>
<evidence type="ECO:0000256" key="5">
    <source>
        <dbReference type="ARBA" id="ARBA00022989"/>
    </source>
</evidence>
<feature type="transmembrane region" description="Helical" evidence="7">
    <location>
        <begin position="38"/>
        <end position="58"/>
    </location>
</feature>
<organism evidence="9 10">
    <name type="scientific">Hydrogenoanaerobacterium saccharovorans</name>
    <dbReference type="NCBI Taxonomy" id="474960"/>
    <lineage>
        <taxon>Bacteria</taxon>
        <taxon>Bacillati</taxon>
        <taxon>Bacillota</taxon>
        <taxon>Clostridia</taxon>
        <taxon>Eubacteriales</taxon>
        <taxon>Oscillospiraceae</taxon>
        <taxon>Hydrogenoanaerobacterium</taxon>
    </lineage>
</organism>
<feature type="transmembrane region" description="Helical" evidence="7">
    <location>
        <begin position="146"/>
        <end position="171"/>
    </location>
</feature>
<feature type="domain" description="ABC transmembrane type-1" evidence="8">
    <location>
        <begin position="100"/>
        <end position="316"/>
    </location>
</feature>
<keyword evidence="6 7" id="KW-0472">Membrane</keyword>
<dbReference type="InterPro" id="IPR000515">
    <property type="entry name" value="MetI-like"/>
</dbReference>
<feature type="transmembrane region" description="Helical" evidence="7">
    <location>
        <begin position="104"/>
        <end position="125"/>
    </location>
</feature>
<comment type="similarity">
    <text evidence="7">Belongs to the binding-protein-dependent transport system permease family.</text>
</comment>
<accession>A0A1H8EE92</accession>
<evidence type="ECO:0000313" key="9">
    <source>
        <dbReference type="EMBL" id="SEN17157.1"/>
    </source>
</evidence>
<dbReference type="CDD" id="cd06261">
    <property type="entry name" value="TM_PBP2"/>
    <property type="match status" value="1"/>
</dbReference>
<dbReference type="AlphaFoldDB" id="A0A1H8EE92"/>
<keyword evidence="10" id="KW-1185">Reference proteome</keyword>
<comment type="subcellular location">
    <subcellularLocation>
        <location evidence="1 7">Cell membrane</location>
        <topology evidence="1 7">Multi-pass membrane protein</topology>
    </subcellularLocation>
</comment>
<dbReference type="PROSITE" id="PS50928">
    <property type="entry name" value="ABC_TM1"/>
    <property type="match status" value="1"/>
</dbReference>
<evidence type="ECO:0000259" key="8">
    <source>
        <dbReference type="PROSITE" id="PS50928"/>
    </source>
</evidence>
<evidence type="ECO:0000313" key="10">
    <source>
        <dbReference type="Proteomes" id="UP000199158"/>
    </source>
</evidence>
<keyword evidence="4 7" id="KW-0812">Transmembrane</keyword>
<dbReference type="InterPro" id="IPR050809">
    <property type="entry name" value="UgpAE/MalFG_permease"/>
</dbReference>
<dbReference type="OrthoDB" id="2637002at2"/>
<dbReference type="RefSeq" id="WP_092756607.1">
    <property type="nucleotide sequence ID" value="NZ_FOCG01000006.1"/>
</dbReference>
<feature type="transmembrane region" description="Helical" evidence="7">
    <location>
        <begin position="235"/>
        <end position="253"/>
    </location>
</feature>
<keyword evidence="2 7" id="KW-0813">Transport</keyword>
<evidence type="ECO:0000256" key="3">
    <source>
        <dbReference type="ARBA" id="ARBA00022475"/>
    </source>
</evidence>
<sequence length="329" mass="37885">MTKTDINVIEIDTSTIKKDTKTRQQPKKENLKLHLKRYWQLYVMMILPILYFVIFKYAPMFGNILAFRRYRPGMSAFGTDWVNFRYFKMFFKDPAFWSAFRNTLTISFTNLLVNFPLPIIFAILLNEVRHPRFKKLVQTVSYMPRFISTVVVIAILGEILSPSSGLLNIFLNKVFGMEPIYFMNEPQYFRTLYILTDTWQFMGWTAIIYLAAITGVNSDLFEAAEIDGANRFQRIIYVTIPSILPTIMVMLILDVGRLLNVGFEKVLLMYTPNNAGVSDVINTLVYRLGILTQNYSYATAIGLFSGVIGVVLVSFSNKLSKKITGESIY</sequence>
<dbReference type="PANTHER" id="PTHR43227">
    <property type="entry name" value="BLL4140 PROTEIN"/>
    <property type="match status" value="1"/>
</dbReference>
<feature type="transmembrane region" description="Helical" evidence="7">
    <location>
        <begin position="191"/>
        <end position="214"/>
    </location>
</feature>
<dbReference type="Pfam" id="PF00528">
    <property type="entry name" value="BPD_transp_1"/>
    <property type="match status" value="1"/>
</dbReference>
<dbReference type="Gene3D" id="1.10.3720.10">
    <property type="entry name" value="MetI-like"/>
    <property type="match status" value="1"/>
</dbReference>
<feature type="transmembrane region" description="Helical" evidence="7">
    <location>
        <begin position="295"/>
        <end position="315"/>
    </location>
</feature>
<evidence type="ECO:0000256" key="7">
    <source>
        <dbReference type="RuleBase" id="RU363032"/>
    </source>
</evidence>
<dbReference type="InterPro" id="IPR035906">
    <property type="entry name" value="MetI-like_sf"/>
</dbReference>
<dbReference type="STRING" id="474960.SAMN05216180_2974"/>